<keyword evidence="3" id="KW-1185">Reference proteome</keyword>
<evidence type="ECO:0008006" key="4">
    <source>
        <dbReference type="Google" id="ProtNLM"/>
    </source>
</evidence>
<keyword evidence="1" id="KW-0812">Transmembrane</keyword>
<feature type="transmembrane region" description="Helical" evidence="1">
    <location>
        <begin position="210"/>
        <end position="234"/>
    </location>
</feature>
<reference evidence="2" key="1">
    <citation type="submission" date="2021-03" db="EMBL/GenBank/DDBJ databases">
        <title>A new species, PO-11, isolated from a karst cave deposit.</title>
        <authorList>
            <person name="Zhaoxiaoyong W."/>
        </authorList>
    </citation>
    <scope>NUCLEOTIDE SEQUENCE</scope>
    <source>
        <strain evidence="2">PO-11</strain>
    </source>
</reference>
<sequence length="546" mass="57256">MSRIQVSGTRLAGTGFTGTGFTGTLPLLRHAIRLDRWKLLPWLLIFGAIPAATYAAYGSIFTSPAEAMLLQATLSTNPAFTLLFGPAAELTTAIGFVTWRVQMFSMFFVALMAVYAVTRHTRAAEDSGQAELVDSGVVGQHARLASAVLLAWLASAAVGLLVGGTLASAGAPPSGAFALGALLAGMGVAFAGVAAVTAQLGSAARTANTLAVSVLGISYLLRGLGDTLADAGWLLWTNPMGWAERIRPATDNNFWPLALLAAAGALLTVVAAWLRSRRDFGLGFIPGRPGPAQGRAGIWGLTSRLDRGAFWTWGVSLVALGSVYGLVTSTMATIFADNPFIKQMIAFRVATEEQLLMAFVGVLLLVLTLISGAFGIHLALHFYAEEEERRAEWVLSAPLSRLGYFTPTVVLAILAPAVGLMAGALALAAGAKATGSAADTGTVLLQALAQLPALWLATAVALALVGLAPRLGGLAWLLLVYWLLLTMFGPVLKLPDWLLNTSPFHVVPNVSAPDADWSPVWWTLAIAAVLLVSALAGYRRRDLVCT</sequence>
<gene>
    <name evidence="2" type="ORF">J1902_07860</name>
</gene>
<feature type="transmembrane region" description="Helical" evidence="1">
    <location>
        <begin position="355"/>
        <end position="383"/>
    </location>
</feature>
<keyword evidence="1" id="KW-1133">Transmembrane helix</keyword>
<feature type="transmembrane region" description="Helical" evidence="1">
    <location>
        <begin position="310"/>
        <end position="335"/>
    </location>
</feature>
<comment type="caution">
    <text evidence="2">The sequence shown here is derived from an EMBL/GenBank/DDBJ whole genome shotgun (WGS) entry which is preliminary data.</text>
</comment>
<feature type="transmembrane region" description="Helical" evidence="1">
    <location>
        <begin position="99"/>
        <end position="117"/>
    </location>
</feature>
<keyword evidence="1" id="KW-0472">Membrane</keyword>
<dbReference type="AlphaFoldDB" id="A0A939HGJ3"/>
<feature type="transmembrane region" description="Helical" evidence="1">
    <location>
        <begin position="520"/>
        <end position="538"/>
    </location>
</feature>
<feature type="transmembrane region" description="Helical" evidence="1">
    <location>
        <begin position="177"/>
        <end position="198"/>
    </location>
</feature>
<feature type="transmembrane region" description="Helical" evidence="1">
    <location>
        <begin position="39"/>
        <end position="60"/>
    </location>
</feature>
<feature type="transmembrane region" description="Helical" evidence="1">
    <location>
        <begin position="474"/>
        <end position="492"/>
    </location>
</feature>
<feature type="transmembrane region" description="Helical" evidence="1">
    <location>
        <begin position="443"/>
        <end position="467"/>
    </location>
</feature>
<feature type="transmembrane region" description="Helical" evidence="1">
    <location>
        <begin position="404"/>
        <end position="431"/>
    </location>
</feature>
<dbReference type="Proteomes" id="UP000664164">
    <property type="component" value="Unassembled WGS sequence"/>
</dbReference>
<dbReference type="EMBL" id="JAFNLL010000014">
    <property type="protein sequence ID" value="MBO1267888.1"/>
    <property type="molecule type" value="Genomic_DNA"/>
</dbReference>
<feature type="transmembrane region" description="Helical" evidence="1">
    <location>
        <begin position="149"/>
        <end position="171"/>
    </location>
</feature>
<evidence type="ECO:0000313" key="2">
    <source>
        <dbReference type="EMBL" id="MBO1267888.1"/>
    </source>
</evidence>
<feature type="transmembrane region" description="Helical" evidence="1">
    <location>
        <begin position="254"/>
        <end position="274"/>
    </location>
</feature>
<organism evidence="2 3">
    <name type="scientific">Arthrobacter cavernae</name>
    <dbReference type="NCBI Taxonomy" id="2817681"/>
    <lineage>
        <taxon>Bacteria</taxon>
        <taxon>Bacillati</taxon>
        <taxon>Actinomycetota</taxon>
        <taxon>Actinomycetes</taxon>
        <taxon>Micrococcales</taxon>
        <taxon>Micrococcaceae</taxon>
        <taxon>Arthrobacter</taxon>
    </lineage>
</organism>
<protein>
    <recommendedName>
        <fullName evidence="4">ABC transporter permease</fullName>
    </recommendedName>
</protein>
<evidence type="ECO:0000256" key="1">
    <source>
        <dbReference type="SAM" id="Phobius"/>
    </source>
</evidence>
<accession>A0A939HGJ3</accession>
<evidence type="ECO:0000313" key="3">
    <source>
        <dbReference type="Proteomes" id="UP000664164"/>
    </source>
</evidence>
<dbReference type="RefSeq" id="WP_207615690.1">
    <property type="nucleotide sequence ID" value="NZ_JAFNLL010000014.1"/>
</dbReference>
<name>A0A939HGJ3_9MICC</name>
<proteinExistence type="predicted"/>